<dbReference type="InParanoid" id="A0A397RYN7"/>
<dbReference type="EMBL" id="QXEV01000002">
    <property type="protein sequence ID" value="RIA78392.1"/>
    <property type="molecule type" value="Genomic_DNA"/>
</dbReference>
<name>A0A397RYN7_9MOLU</name>
<dbReference type="Proteomes" id="UP000266506">
    <property type="component" value="Unassembled WGS sequence"/>
</dbReference>
<dbReference type="AlphaFoldDB" id="A0A397RYN7"/>
<sequence length="808" mass="94357">MDKYDLFNLTDKGISSAVINNIILSGLDLSNVVDLGFDEFVHQTGIKKEDVYNSLCELSKEEHDVYNIFALTSVGVSDKVCQSLKKKGITSLFMIRLYPEILLKQKYNLTEANIRKIQDAILTINEPFDKQKEEIKAYLESLYKDQEYMTLLKKNILKNLGEDYIMEDELEIKLEECYRYGYLMDKALEELSNLEFIENSLFGIKKLQANLKEFMFSLSDDKNSGLLKDYLEGLPLDKLALDYGIQKDKIKGTLSKYPFPILSEDEYLDLYYSYHLNIDEFSKIFQLDKSVFRYLELKASKPMGKRNILEMLEDERVSSDVRVNIQNTLGKYAKIHGISVLKTPQDVLDIYARFDLKDTLSEKDIYDDFKKYWFNLFHEELAVSEKQFIQILDASKQILEGKNGFRYYNSLVIDSGFYHSLSLAQYVDIEISAKVIFDANISLMEAYDIKDEYELYFILKKTAKKFDIEFIRKPIIVFGAGNRNNQIKSILFELSPVSMAEFTKAYSKVFGVNEKSFSNYAAKQFSPYYSNATFTVTTPKLRDEILNMYKELLKEDFYFISDIGPLANKAGIPFQEYYINKQTLNALGYQDGVRCIYKDKYLSLEDYVNTLFTDDLFLKRMDPKLISLPEFQAGLKARVMNYEYIEVEPSHYVSIKKLNEEGITIDLINDFVDTVKNSVYEDEVFTITSLKNKGFTHPILEHNYSDFFYSSLFLPSKDVIYQRCYSADSVILKIRVQKEETGICSLIEQIVESKYYMYLPDIVRDLQMVYGINLSETQTKLYISLTDIYCNPDTMLYYLNYETYKRMR</sequence>
<gene>
    <name evidence="1" type="ORF">EI71_00344</name>
</gene>
<evidence type="ECO:0000313" key="2">
    <source>
        <dbReference type="Proteomes" id="UP000266506"/>
    </source>
</evidence>
<comment type="caution">
    <text evidence="1">The sequence shown here is derived from an EMBL/GenBank/DDBJ whole genome shotgun (WGS) entry which is preliminary data.</text>
</comment>
<reference evidence="1 2" key="1">
    <citation type="submission" date="2018-08" db="EMBL/GenBank/DDBJ databases">
        <title>Genomic Encyclopedia of Archaeal and Bacterial Type Strains, Phase II (KMG-II): from individual species to whole genera.</title>
        <authorList>
            <person name="Goeker M."/>
        </authorList>
    </citation>
    <scope>NUCLEOTIDE SEQUENCE [LARGE SCALE GENOMIC DNA]</scope>
    <source>
        <strain evidence="1 2">ATCC 27112</strain>
    </source>
</reference>
<dbReference type="RefSeq" id="WP_119015513.1">
    <property type="nucleotide sequence ID" value="NZ_QXEV01000002.1"/>
</dbReference>
<proteinExistence type="predicted"/>
<accession>A0A397RYN7</accession>
<evidence type="ECO:0000313" key="1">
    <source>
        <dbReference type="EMBL" id="RIA78392.1"/>
    </source>
</evidence>
<keyword evidence="2" id="KW-1185">Reference proteome</keyword>
<organism evidence="1 2">
    <name type="scientific">Anaeroplasma bactoclasticum</name>
    <dbReference type="NCBI Taxonomy" id="2088"/>
    <lineage>
        <taxon>Bacteria</taxon>
        <taxon>Bacillati</taxon>
        <taxon>Mycoplasmatota</taxon>
        <taxon>Mollicutes</taxon>
        <taxon>Anaeroplasmatales</taxon>
        <taxon>Anaeroplasmataceae</taxon>
        <taxon>Anaeroplasma</taxon>
    </lineage>
</organism>
<protein>
    <submittedName>
        <fullName evidence="1">Uncharacterized protein</fullName>
    </submittedName>
</protein>
<dbReference type="OrthoDB" id="396997at2"/>